<dbReference type="EMBL" id="JAEUBG010001042">
    <property type="protein sequence ID" value="KAH3687012.1"/>
    <property type="molecule type" value="Genomic_DNA"/>
</dbReference>
<dbReference type="Gene3D" id="3.90.190.10">
    <property type="entry name" value="Protein tyrosine phosphatase superfamily"/>
    <property type="match status" value="1"/>
</dbReference>
<organism evidence="1 2">
    <name type="scientific">Wickerhamomyces pijperi</name>
    <name type="common">Yeast</name>
    <name type="synonym">Pichia pijperi</name>
    <dbReference type="NCBI Taxonomy" id="599730"/>
    <lineage>
        <taxon>Eukaryota</taxon>
        <taxon>Fungi</taxon>
        <taxon>Dikarya</taxon>
        <taxon>Ascomycota</taxon>
        <taxon>Saccharomycotina</taxon>
        <taxon>Saccharomycetes</taxon>
        <taxon>Phaffomycetales</taxon>
        <taxon>Wickerhamomycetaceae</taxon>
        <taxon>Wickerhamomyces</taxon>
    </lineage>
</organism>
<name>A0A9P8QCG5_WICPI</name>
<dbReference type="InterPro" id="IPR004861">
    <property type="entry name" value="Siw14-like"/>
</dbReference>
<dbReference type="InterPro" id="IPR029021">
    <property type="entry name" value="Prot-tyrosine_phosphatase-like"/>
</dbReference>
<reference evidence="1" key="2">
    <citation type="submission" date="2021-01" db="EMBL/GenBank/DDBJ databases">
        <authorList>
            <person name="Schikora-Tamarit M.A."/>
        </authorList>
    </citation>
    <scope>NUCLEOTIDE SEQUENCE</scope>
    <source>
        <strain evidence="1">CBS2887</strain>
    </source>
</reference>
<dbReference type="PANTHER" id="PTHR31126">
    <property type="entry name" value="TYROSINE-PROTEIN PHOSPHATASE"/>
    <property type="match status" value="1"/>
</dbReference>
<dbReference type="CDD" id="cd17663">
    <property type="entry name" value="PFA-DSP_Oca6"/>
    <property type="match status" value="1"/>
</dbReference>
<evidence type="ECO:0000313" key="2">
    <source>
        <dbReference type="Proteomes" id="UP000774326"/>
    </source>
</evidence>
<dbReference type="GO" id="GO:0016791">
    <property type="term" value="F:phosphatase activity"/>
    <property type="evidence" value="ECO:0007669"/>
    <property type="project" value="TreeGrafter"/>
</dbReference>
<dbReference type="AlphaFoldDB" id="A0A9P8QCG5"/>
<dbReference type="PANTHER" id="PTHR31126:SF14">
    <property type="entry name" value="TYROSINE-PROTEIN PHOSPHATASE OCA6-RELATED"/>
    <property type="match status" value="1"/>
</dbReference>
<comment type="caution">
    <text evidence="1">The sequence shown here is derived from an EMBL/GenBank/DDBJ whole genome shotgun (WGS) entry which is preliminary data.</text>
</comment>
<reference evidence="1" key="1">
    <citation type="journal article" date="2021" name="Open Biol.">
        <title>Shared evolutionary footprints suggest mitochondrial oxidative damage underlies multiple complex I losses in fungi.</title>
        <authorList>
            <person name="Schikora-Tamarit M.A."/>
            <person name="Marcet-Houben M."/>
            <person name="Nosek J."/>
            <person name="Gabaldon T."/>
        </authorList>
    </citation>
    <scope>NUCLEOTIDE SEQUENCE</scope>
    <source>
        <strain evidence="1">CBS2887</strain>
    </source>
</reference>
<dbReference type="Pfam" id="PF03162">
    <property type="entry name" value="Y_phosphatase2"/>
    <property type="match status" value="1"/>
</dbReference>
<proteinExistence type="predicted"/>
<dbReference type="SUPFAM" id="SSF52799">
    <property type="entry name" value="(Phosphotyrosine protein) phosphatases II"/>
    <property type="match status" value="1"/>
</dbReference>
<dbReference type="Proteomes" id="UP000774326">
    <property type="component" value="Unassembled WGS sequence"/>
</dbReference>
<gene>
    <name evidence="1" type="ORF">WICPIJ_002006</name>
</gene>
<sequence>MPQLQQLEPLVPPLRFSALQPNLYRGSYPRPVNYRYLKRLRLKYILSLTPEPITLETDAELFQFCQKNNIRLIHIECGKEGSGKKKKRGVPIEYNTVIKTLELMINMDFSPMYIHCLNGGQVSSLVIACLRKLSFWSSVSIFNEFLVYSNSINIHDRSFIENFIAEITVPLNKAPWIWRGLSKDVVGNHPTLKFVDINDRRYSDHAATTAAAAVAMTSTQ</sequence>
<evidence type="ECO:0000313" key="1">
    <source>
        <dbReference type="EMBL" id="KAH3687012.1"/>
    </source>
</evidence>
<accession>A0A9P8QCG5</accession>
<dbReference type="FunFam" id="3.90.190.10:FF:000084">
    <property type="entry name" value="Tyrosine phospatase-like protein"/>
    <property type="match status" value="1"/>
</dbReference>
<keyword evidence="2" id="KW-1185">Reference proteome</keyword>
<dbReference type="OrthoDB" id="6375174at2759"/>
<evidence type="ECO:0008006" key="3">
    <source>
        <dbReference type="Google" id="ProtNLM"/>
    </source>
</evidence>
<protein>
    <recommendedName>
        <fullName evidence="3">Protein-tyrosine-phosphatase</fullName>
    </recommendedName>
</protein>